<keyword evidence="10 15" id="KW-0479">Metal-binding</keyword>
<organism evidence="18 19">
    <name type="scientific">Candidatus Purcelliella pentastirinorum</name>
    <dbReference type="NCBI Taxonomy" id="472834"/>
    <lineage>
        <taxon>Bacteria</taxon>
        <taxon>Pseudomonadati</taxon>
        <taxon>Pseudomonadota</taxon>
        <taxon>Gammaproteobacteria</taxon>
        <taxon>Enterobacterales</taxon>
        <taxon>Enterobacteriaceae</taxon>
        <taxon>Candidatus Purcelliella</taxon>
    </lineage>
</organism>
<keyword evidence="14 15" id="KW-0694">RNA-binding</keyword>
<evidence type="ECO:0000256" key="3">
    <source>
        <dbReference type="ARBA" id="ARBA00010183"/>
    </source>
</evidence>
<feature type="binding site" evidence="15">
    <location>
        <position position="124"/>
    </location>
    <ligand>
        <name>Mg(2+)</name>
        <dbReference type="ChEBI" id="CHEBI:18420"/>
    </ligand>
</feature>
<dbReference type="GO" id="GO:0042802">
    <property type="term" value="F:identical protein binding"/>
    <property type="evidence" value="ECO:0007669"/>
    <property type="project" value="UniProtKB-ARBA"/>
</dbReference>
<dbReference type="FunFam" id="3.30.160.20:FF:000003">
    <property type="entry name" value="Ribonuclease 3"/>
    <property type="match status" value="1"/>
</dbReference>
<comment type="cofactor">
    <cofactor evidence="15">
        <name>Mg(2+)</name>
        <dbReference type="ChEBI" id="CHEBI:18420"/>
    </cofactor>
</comment>
<accession>A0A346E018</accession>
<evidence type="ECO:0000256" key="5">
    <source>
        <dbReference type="ARBA" id="ARBA00022490"/>
    </source>
</evidence>
<evidence type="ECO:0000259" key="17">
    <source>
        <dbReference type="PROSITE" id="PS50142"/>
    </source>
</evidence>
<evidence type="ECO:0000256" key="12">
    <source>
        <dbReference type="ARBA" id="ARBA00022801"/>
    </source>
</evidence>
<dbReference type="EMBL" id="CP028374">
    <property type="protein sequence ID" value="AXN02323.1"/>
    <property type="molecule type" value="Genomic_DNA"/>
</dbReference>
<dbReference type="KEGG" id="ppet:C9I82_367"/>
<protein>
    <recommendedName>
        <fullName evidence="15">Ribonuclease 3</fullName>
        <ecNumber evidence="15">3.1.26.3</ecNumber>
    </recommendedName>
    <alternativeName>
        <fullName evidence="15">Ribonuclease III</fullName>
        <shortName evidence="15">RNase III</shortName>
    </alternativeName>
</protein>
<feature type="domain" description="RNase III" evidence="17">
    <location>
        <begin position="13"/>
        <end position="135"/>
    </location>
</feature>
<dbReference type="PROSITE" id="PS50137">
    <property type="entry name" value="DS_RBD"/>
    <property type="match status" value="1"/>
</dbReference>
<dbReference type="SUPFAM" id="SSF69065">
    <property type="entry name" value="RNase III domain-like"/>
    <property type="match status" value="1"/>
</dbReference>
<dbReference type="Pfam" id="PF00035">
    <property type="entry name" value="dsrm"/>
    <property type="match status" value="1"/>
</dbReference>
<keyword evidence="19" id="KW-1185">Reference proteome</keyword>
<dbReference type="PROSITE" id="PS00517">
    <property type="entry name" value="RNASE_3_1"/>
    <property type="match status" value="1"/>
</dbReference>
<evidence type="ECO:0000256" key="9">
    <source>
        <dbReference type="ARBA" id="ARBA00022722"/>
    </source>
</evidence>
<dbReference type="GO" id="GO:0019843">
    <property type="term" value="F:rRNA binding"/>
    <property type="evidence" value="ECO:0007669"/>
    <property type="project" value="UniProtKB-KW"/>
</dbReference>
<dbReference type="Proteomes" id="UP000256856">
    <property type="component" value="Chromosome"/>
</dbReference>
<dbReference type="PROSITE" id="PS50142">
    <property type="entry name" value="RNASE_3_2"/>
    <property type="match status" value="1"/>
</dbReference>
<dbReference type="GO" id="GO:0006397">
    <property type="term" value="P:mRNA processing"/>
    <property type="evidence" value="ECO:0007669"/>
    <property type="project" value="UniProtKB-UniRule"/>
</dbReference>
<dbReference type="AlphaFoldDB" id="A0A346E018"/>
<gene>
    <name evidence="15" type="primary">rnc</name>
    <name evidence="18" type="ORF">C9I82_367</name>
</gene>
<feature type="binding site" evidence="15">
    <location>
        <position position="48"/>
    </location>
    <ligand>
        <name>Mg(2+)</name>
        <dbReference type="ChEBI" id="CHEBI:18420"/>
    </ligand>
</feature>
<dbReference type="SMART" id="SM00358">
    <property type="entry name" value="DSRM"/>
    <property type="match status" value="1"/>
</dbReference>
<dbReference type="GO" id="GO:0004525">
    <property type="term" value="F:ribonuclease III activity"/>
    <property type="evidence" value="ECO:0007669"/>
    <property type="project" value="UniProtKB-UniRule"/>
</dbReference>
<evidence type="ECO:0000256" key="11">
    <source>
        <dbReference type="ARBA" id="ARBA00022759"/>
    </source>
</evidence>
<feature type="active site" evidence="15">
    <location>
        <position position="52"/>
    </location>
</feature>
<dbReference type="Pfam" id="PF14622">
    <property type="entry name" value="Ribonucleas_3_3"/>
    <property type="match status" value="1"/>
</dbReference>
<comment type="subcellular location">
    <subcellularLocation>
        <location evidence="2 15">Cytoplasm</location>
    </subcellularLocation>
</comment>
<comment type="subunit">
    <text evidence="4 15">Homodimer.</text>
</comment>
<keyword evidence="7 15" id="KW-0507">mRNA processing</keyword>
<keyword evidence="13 15" id="KW-0460">Magnesium</keyword>
<dbReference type="InterPro" id="IPR011907">
    <property type="entry name" value="RNase_III"/>
</dbReference>
<dbReference type="GO" id="GO:0046872">
    <property type="term" value="F:metal ion binding"/>
    <property type="evidence" value="ECO:0007669"/>
    <property type="project" value="UniProtKB-KW"/>
</dbReference>
<keyword evidence="12 15" id="KW-0378">Hydrolase</keyword>
<dbReference type="FunFam" id="1.10.1520.10:FF:000001">
    <property type="entry name" value="Ribonuclease 3"/>
    <property type="match status" value="1"/>
</dbReference>
<sequence length="233" mass="26748">MINIYKIMDNIILTSLQKKIGYTFSNQKILKQTLTHRSANKQHNERMEFLGDAILNYVISSTLYKNFPTIREGNMSRIRSNLVNGNTLTIIAKEFTLGQYLNLGPGEIKNKGFKKKSILANSIEALIGGIFLDSNIITIEKIILKWYKKKLQNIYPNKIFKDPKTRLQEYLQKMNLPLPSYSLIKMEGITHEQKFTIQCKINNKTDLILGIGLSKKKAEQEAAKQALIKLKIL</sequence>
<proteinExistence type="inferred from homology"/>
<dbReference type="GO" id="GO:0008033">
    <property type="term" value="P:tRNA processing"/>
    <property type="evidence" value="ECO:0007669"/>
    <property type="project" value="UniProtKB-KW"/>
</dbReference>
<dbReference type="GO" id="GO:0005737">
    <property type="term" value="C:cytoplasm"/>
    <property type="evidence" value="ECO:0007669"/>
    <property type="project" value="UniProtKB-SubCell"/>
</dbReference>
<dbReference type="InterPro" id="IPR000999">
    <property type="entry name" value="RNase_III_dom"/>
</dbReference>
<dbReference type="Gene3D" id="3.30.160.20">
    <property type="match status" value="1"/>
</dbReference>
<dbReference type="HAMAP" id="MF_00104">
    <property type="entry name" value="RNase_III"/>
    <property type="match status" value="1"/>
</dbReference>
<feature type="active site" evidence="15">
    <location>
        <position position="124"/>
    </location>
</feature>
<evidence type="ECO:0000256" key="13">
    <source>
        <dbReference type="ARBA" id="ARBA00022842"/>
    </source>
</evidence>
<feature type="binding site" evidence="15">
    <location>
        <position position="121"/>
    </location>
    <ligand>
        <name>Mg(2+)</name>
        <dbReference type="ChEBI" id="CHEBI:18420"/>
    </ligand>
</feature>
<dbReference type="CDD" id="cd10845">
    <property type="entry name" value="DSRM_RNAse_III_family"/>
    <property type="match status" value="1"/>
</dbReference>
<evidence type="ECO:0000259" key="16">
    <source>
        <dbReference type="PROSITE" id="PS50137"/>
    </source>
</evidence>
<keyword evidence="8 15" id="KW-0819">tRNA processing</keyword>
<evidence type="ECO:0000256" key="14">
    <source>
        <dbReference type="ARBA" id="ARBA00022884"/>
    </source>
</evidence>
<name>A0A346E018_9ENTR</name>
<evidence type="ECO:0000256" key="15">
    <source>
        <dbReference type="HAMAP-Rule" id="MF_00104"/>
    </source>
</evidence>
<evidence type="ECO:0000256" key="7">
    <source>
        <dbReference type="ARBA" id="ARBA00022664"/>
    </source>
</evidence>
<evidence type="ECO:0000256" key="2">
    <source>
        <dbReference type="ARBA" id="ARBA00004496"/>
    </source>
</evidence>
<dbReference type="SUPFAM" id="SSF54768">
    <property type="entry name" value="dsRNA-binding domain-like"/>
    <property type="match status" value="1"/>
</dbReference>
<dbReference type="NCBIfam" id="TIGR02191">
    <property type="entry name" value="RNaseIII"/>
    <property type="match status" value="1"/>
</dbReference>
<keyword evidence="15" id="KW-0699">rRNA-binding</keyword>
<keyword evidence="9 15" id="KW-0540">Nuclease</keyword>
<dbReference type="InterPro" id="IPR036389">
    <property type="entry name" value="RNase_III_sf"/>
</dbReference>
<dbReference type="GO" id="GO:0003725">
    <property type="term" value="F:double-stranded RNA binding"/>
    <property type="evidence" value="ECO:0007669"/>
    <property type="project" value="TreeGrafter"/>
</dbReference>
<dbReference type="GO" id="GO:0010468">
    <property type="term" value="P:regulation of gene expression"/>
    <property type="evidence" value="ECO:0007669"/>
    <property type="project" value="TreeGrafter"/>
</dbReference>
<dbReference type="InterPro" id="IPR014720">
    <property type="entry name" value="dsRBD_dom"/>
</dbReference>
<comment type="catalytic activity">
    <reaction evidence="1 15">
        <text>Endonucleolytic cleavage to 5'-phosphomonoester.</text>
        <dbReference type="EC" id="3.1.26.3"/>
    </reaction>
</comment>
<keyword evidence="11 15" id="KW-0255">Endonuclease</keyword>
<evidence type="ECO:0000256" key="6">
    <source>
        <dbReference type="ARBA" id="ARBA00022552"/>
    </source>
</evidence>
<feature type="domain" description="DRBM" evidence="16">
    <location>
        <begin position="162"/>
        <end position="232"/>
    </location>
</feature>
<evidence type="ECO:0000256" key="10">
    <source>
        <dbReference type="ARBA" id="ARBA00022723"/>
    </source>
</evidence>
<dbReference type="GO" id="GO:0006364">
    <property type="term" value="P:rRNA processing"/>
    <property type="evidence" value="ECO:0007669"/>
    <property type="project" value="UniProtKB-UniRule"/>
</dbReference>
<evidence type="ECO:0000313" key="18">
    <source>
        <dbReference type="EMBL" id="AXN02323.1"/>
    </source>
</evidence>
<evidence type="ECO:0000256" key="8">
    <source>
        <dbReference type="ARBA" id="ARBA00022694"/>
    </source>
</evidence>
<dbReference type="PANTHER" id="PTHR11207:SF0">
    <property type="entry name" value="RIBONUCLEASE 3"/>
    <property type="match status" value="1"/>
</dbReference>
<dbReference type="SMART" id="SM00535">
    <property type="entry name" value="RIBOc"/>
    <property type="match status" value="1"/>
</dbReference>
<dbReference type="PANTHER" id="PTHR11207">
    <property type="entry name" value="RIBONUCLEASE III"/>
    <property type="match status" value="1"/>
</dbReference>
<reference evidence="18 19" key="1">
    <citation type="submission" date="2018-03" db="EMBL/GenBank/DDBJ databases">
        <title>A parallel universe: an anciently diverged bacterial symbiosis in a Hawaiian planthopper (Hemiptera: Cixiidae) reveals rearranged nutritional responsibilities.</title>
        <authorList>
            <person name="Bennett G."/>
            <person name="Mao M."/>
        </authorList>
    </citation>
    <scope>NUCLEOTIDE SEQUENCE [LARGE SCALE GENOMIC DNA]</scope>
    <source>
        <strain evidence="18 19">OLIH</strain>
    </source>
</reference>
<evidence type="ECO:0000256" key="4">
    <source>
        <dbReference type="ARBA" id="ARBA00011738"/>
    </source>
</evidence>
<evidence type="ECO:0000313" key="19">
    <source>
        <dbReference type="Proteomes" id="UP000256856"/>
    </source>
</evidence>
<dbReference type="EC" id="3.1.26.3" evidence="15"/>
<keyword evidence="5 15" id="KW-0963">Cytoplasm</keyword>
<dbReference type="Gene3D" id="1.10.1520.10">
    <property type="entry name" value="Ribonuclease III domain"/>
    <property type="match status" value="1"/>
</dbReference>
<comment type="similarity">
    <text evidence="3">Belongs to the ribonuclease III family.</text>
</comment>
<comment type="function">
    <text evidence="15">Digests double-stranded RNA. Involved in the processing of primary rRNA transcript to yield the immediate precursors to the large and small rRNAs (23S and 16S). Processes some mRNAs, and tRNAs when they are encoded in the rRNA operon. Processes pre-crRNA and tracrRNA of type II CRISPR loci if present in the organism.</text>
</comment>
<dbReference type="CDD" id="cd00593">
    <property type="entry name" value="RIBOc"/>
    <property type="match status" value="1"/>
</dbReference>
<evidence type="ECO:0000256" key="1">
    <source>
        <dbReference type="ARBA" id="ARBA00000109"/>
    </source>
</evidence>
<keyword evidence="6 15" id="KW-0698">rRNA processing</keyword>